<evidence type="ECO:0000313" key="3">
    <source>
        <dbReference type="EMBL" id="BEI87380.1"/>
    </source>
</evidence>
<evidence type="ECO:0000259" key="1">
    <source>
        <dbReference type="Pfam" id="PF00501"/>
    </source>
</evidence>
<evidence type="ECO:0000313" key="4">
    <source>
        <dbReference type="Proteomes" id="UP001233271"/>
    </source>
</evidence>
<protein>
    <recommendedName>
        <fullName evidence="5">Acetyl-CoA synthetase-like protein</fullName>
    </recommendedName>
</protein>
<dbReference type="AlphaFoldDB" id="A0AA48KZV3"/>
<dbReference type="GeneID" id="85491251"/>
<dbReference type="RefSeq" id="XP_060452646.1">
    <property type="nucleotide sequence ID" value="XM_060604297.1"/>
</dbReference>
<dbReference type="PROSITE" id="PS00455">
    <property type="entry name" value="AMP_BINDING"/>
    <property type="match status" value="1"/>
</dbReference>
<dbReference type="InterPro" id="IPR020845">
    <property type="entry name" value="AMP-binding_CS"/>
</dbReference>
<dbReference type="InterPro" id="IPR000873">
    <property type="entry name" value="AMP-dep_synth/lig_dom"/>
</dbReference>
<reference evidence="3" key="1">
    <citation type="journal article" date="2023" name="BMC Genomics">
        <title>Chromosome-level genome assemblies of Cutaneotrichosporon spp. (Trichosporonales, Basidiomycota) reveal imbalanced evolution between nucleotide sequences and chromosome synteny.</title>
        <authorList>
            <person name="Kobayashi Y."/>
            <person name="Kayamori A."/>
            <person name="Aoki K."/>
            <person name="Shiwa Y."/>
            <person name="Matsutani M."/>
            <person name="Fujita N."/>
            <person name="Sugita T."/>
            <person name="Iwasaki W."/>
            <person name="Tanaka N."/>
            <person name="Takashima M."/>
        </authorList>
    </citation>
    <scope>NUCLEOTIDE SEQUENCE</scope>
    <source>
        <strain evidence="3">HIS019</strain>
    </source>
</reference>
<dbReference type="GO" id="GO:0019748">
    <property type="term" value="P:secondary metabolic process"/>
    <property type="evidence" value="ECO:0007669"/>
    <property type="project" value="TreeGrafter"/>
</dbReference>
<evidence type="ECO:0008006" key="5">
    <source>
        <dbReference type="Google" id="ProtNLM"/>
    </source>
</evidence>
<gene>
    <name evidence="3" type="ORF">CcaverHIS019_0100980</name>
</gene>
<evidence type="ECO:0000259" key="2">
    <source>
        <dbReference type="Pfam" id="PF13193"/>
    </source>
</evidence>
<dbReference type="InterPro" id="IPR025110">
    <property type="entry name" value="AMP-bd_C"/>
</dbReference>
<dbReference type="SUPFAM" id="SSF56801">
    <property type="entry name" value="Acetyl-CoA synthetase-like"/>
    <property type="match status" value="1"/>
</dbReference>
<dbReference type="Proteomes" id="UP001233271">
    <property type="component" value="Chromosome 1"/>
</dbReference>
<dbReference type="KEGG" id="ccac:CcaHIS019_0100980"/>
<dbReference type="PANTHER" id="PTHR24096:SF393">
    <property type="entry name" value="LIGASE, PUTATIVE-RELATED"/>
    <property type="match status" value="1"/>
</dbReference>
<dbReference type="Pfam" id="PF00501">
    <property type="entry name" value="AMP-binding"/>
    <property type="match status" value="1"/>
</dbReference>
<dbReference type="InterPro" id="IPR042099">
    <property type="entry name" value="ANL_N_sf"/>
</dbReference>
<dbReference type="GO" id="GO:0016405">
    <property type="term" value="F:CoA-ligase activity"/>
    <property type="evidence" value="ECO:0007669"/>
    <property type="project" value="TreeGrafter"/>
</dbReference>
<keyword evidence="4" id="KW-1185">Reference proteome</keyword>
<feature type="domain" description="AMP-dependent synthetase/ligase" evidence="1">
    <location>
        <begin position="77"/>
        <end position="453"/>
    </location>
</feature>
<dbReference type="PANTHER" id="PTHR24096">
    <property type="entry name" value="LONG-CHAIN-FATTY-ACID--COA LIGASE"/>
    <property type="match status" value="1"/>
</dbReference>
<organism evidence="3 4">
    <name type="scientific">Cutaneotrichosporon cavernicola</name>
    <dbReference type="NCBI Taxonomy" id="279322"/>
    <lineage>
        <taxon>Eukaryota</taxon>
        <taxon>Fungi</taxon>
        <taxon>Dikarya</taxon>
        <taxon>Basidiomycota</taxon>
        <taxon>Agaricomycotina</taxon>
        <taxon>Tremellomycetes</taxon>
        <taxon>Trichosporonales</taxon>
        <taxon>Trichosporonaceae</taxon>
        <taxon>Cutaneotrichosporon</taxon>
    </lineage>
</organism>
<dbReference type="EMBL" id="AP028212">
    <property type="protein sequence ID" value="BEI87380.1"/>
    <property type="molecule type" value="Genomic_DNA"/>
</dbReference>
<accession>A0AA48KZV3</accession>
<dbReference type="InterPro" id="IPR045851">
    <property type="entry name" value="AMP-bd_C_sf"/>
</dbReference>
<sequence length="602" mass="65054">MAQPRQLTIAECDAAVTRKGGPFEMEAIMHNGVEEKFWIHGMKTMREMILDGLPKGGDMVMVNAPVPEPGPKEHRIDTTFNEVWDRSCNLAVWLRGHGVRKGSFVGLIGYNSVEWIVSSCAIQLLGAVPVMVNAALQPEPFAHCLNITNPVVVLCDAVSAVMFGKIQGQLKNVGPAFSYNETAWLDKHCPVPVIDLSALTASKEDVECIKSGDGLGLHDLGPESDGVIFFTSGTTGSPKAVLSNQRAALHNLHSAKFMMARAAMRMGAPADMAIEFAMTPPEKQSVGLLCIPLFHATAGEGWLQKIIHFNQKLVLLRRWNVDDAVKACVDYGCGVIGGVPAVVVALIQHPDLPASHKFESTLNGGAASPARLANDLRSRWPDMSIAVGWGMTETNALTTAIVGDDYVAKPNSAGWPLPIVDIKIVDPVTKAELPRNTVGLILSRGPNNMTCYYNNPKATRETLVDGYVDTGDAGYLDDDGVMFISDRLKDIIIRGGENIASEEIENAIYADDRVAEAAAVPVPDDMLGELVAVAVSLRPGCTATAAQIREAVHSRVRPHARPAFVWVSDEVLPRNVNGKLVKAEIKKIVGELYARHLERAKM</sequence>
<dbReference type="Gene3D" id="3.40.50.12780">
    <property type="entry name" value="N-terminal domain of ligase-like"/>
    <property type="match status" value="1"/>
</dbReference>
<dbReference type="Gene3D" id="3.30.300.30">
    <property type="match status" value="1"/>
</dbReference>
<dbReference type="Pfam" id="PF13193">
    <property type="entry name" value="AMP-binding_C"/>
    <property type="match status" value="1"/>
</dbReference>
<proteinExistence type="predicted"/>
<name>A0AA48KZV3_9TREE</name>
<feature type="domain" description="AMP-binding enzyme C-terminal" evidence="2">
    <location>
        <begin position="503"/>
        <end position="579"/>
    </location>
</feature>